<keyword evidence="9" id="KW-0560">Oxidoreductase</keyword>
<dbReference type="FunFam" id="3.30.360.10:FF:000005">
    <property type="entry name" value="Homoserine dehydrogenase"/>
    <property type="match status" value="1"/>
</dbReference>
<evidence type="ECO:0000313" key="15">
    <source>
        <dbReference type="EMBL" id="TWA82683.1"/>
    </source>
</evidence>
<protein>
    <recommendedName>
        <fullName evidence="5">Homoserine dehydrogenase</fullName>
        <ecNumber evidence="4">1.1.1.3</ecNumber>
    </recommendedName>
</protein>
<evidence type="ECO:0000256" key="6">
    <source>
        <dbReference type="ARBA" id="ARBA00022605"/>
    </source>
</evidence>
<comment type="pathway">
    <text evidence="1">Amino-acid biosynthesis; L-threonine biosynthesis; L-threonine from L-aspartate: step 3/5.</text>
</comment>
<dbReference type="Gene3D" id="3.40.50.720">
    <property type="entry name" value="NAD(P)-binding Rossmann-like Domain"/>
    <property type="match status" value="1"/>
</dbReference>
<dbReference type="PIRSF" id="PIRSF000098">
    <property type="entry name" value="Homoser_dehydrog"/>
    <property type="match status" value="1"/>
</dbReference>
<dbReference type="PROSITE" id="PS51671">
    <property type="entry name" value="ACT"/>
    <property type="match status" value="1"/>
</dbReference>
<dbReference type="RefSeq" id="WP_145685828.1">
    <property type="nucleotide sequence ID" value="NZ_VITH01000007.1"/>
</dbReference>
<feature type="binding site" evidence="12">
    <location>
        <position position="112"/>
    </location>
    <ligand>
        <name>NADPH</name>
        <dbReference type="ChEBI" id="CHEBI:57783"/>
    </ligand>
</feature>
<evidence type="ECO:0000313" key="16">
    <source>
        <dbReference type="Proteomes" id="UP000318529"/>
    </source>
</evidence>
<dbReference type="EC" id="1.1.1.3" evidence="4"/>
<dbReference type="InterPro" id="IPR016204">
    <property type="entry name" value="HDH"/>
</dbReference>
<evidence type="ECO:0000256" key="8">
    <source>
        <dbReference type="ARBA" id="ARBA00022857"/>
    </source>
</evidence>
<feature type="active site" description="Proton donor" evidence="11">
    <location>
        <position position="212"/>
    </location>
</feature>
<evidence type="ECO:0000256" key="13">
    <source>
        <dbReference type="RuleBase" id="RU004171"/>
    </source>
</evidence>
<sequence>MSDSHKPGPLNIAVAGLGTVGAGVLKLLERQADLIEQRCGRRIEVVAVSARSRGKDRGVDLSAVEWYDDPVALAAHPGVDVVVELIGGSEGAAKETVELALERGRHVVTANKALLAHHGTALAAKAEAAGLAIGFEAAVAGGIPIIKGLREGLAGNRVSEVHGILNGTCNYILTEMRTTGRDFADVLADAQRLGYAEADPSFDIDGVDAAHKLAILTSVAFGTPVDFQSVHVEGIRHVSAVDFDYADALGYRIKLLGIARRTDHGIEQRVHPCMVPKAAPIAAVDGVFNAVIAQGDFVDRVLFVGRGAGEGPTASAVVADLIDIARGRSTPTFGVPAAQLSEAQPSPMEARRGSYYVRLMVVDRPGVIADVAAAMRDQNVSMEQFLQRGRAPGEAVPVVLTTHDTEEAAMQRALATIAAKESVVEPPRMIRIEQF</sequence>
<dbReference type="InterPro" id="IPR045865">
    <property type="entry name" value="ACT-like_dom_sf"/>
</dbReference>
<dbReference type="CDD" id="cd04881">
    <property type="entry name" value="ACT_HSDH-Hom"/>
    <property type="match status" value="1"/>
</dbReference>
<dbReference type="NCBIfam" id="NF004976">
    <property type="entry name" value="PRK06349.1"/>
    <property type="match status" value="1"/>
</dbReference>
<dbReference type="Gene3D" id="3.30.70.260">
    <property type="match status" value="1"/>
</dbReference>
<evidence type="ECO:0000256" key="7">
    <source>
        <dbReference type="ARBA" id="ARBA00022697"/>
    </source>
</evidence>
<proteinExistence type="inferred from homology"/>
<dbReference type="Gene3D" id="3.30.360.10">
    <property type="entry name" value="Dihydrodipicolinate Reductase, domain 2"/>
    <property type="match status" value="1"/>
</dbReference>
<dbReference type="InterPro" id="IPR001342">
    <property type="entry name" value="HDH_cat"/>
</dbReference>
<evidence type="ECO:0000256" key="3">
    <source>
        <dbReference type="ARBA" id="ARBA00006753"/>
    </source>
</evidence>
<comment type="caution">
    <text evidence="15">The sequence shown here is derived from an EMBL/GenBank/DDBJ whole genome shotgun (WGS) entry which is preliminary data.</text>
</comment>
<dbReference type="InterPro" id="IPR036291">
    <property type="entry name" value="NAD(P)-bd_dom_sf"/>
</dbReference>
<dbReference type="Pfam" id="PF00742">
    <property type="entry name" value="Homoserine_dh"/>
    <property type="match status" value="1"/>
</dbReference>
<dbReference type="AlphaFoldDB" id="A0A560CCU7"/>
<comment type="similarity">
    <text evidence="3 13">Belongs to the homoserine dehydrogenase family.</text>
</comment>
<accession>A0A560CCU7</accession>
<dbReference type="Pfam" id="PF03447">
    <property type="entry name" value="NAD_binding_3"/>
    <property type="match status" value="1"/>
</dbReference>
<comment type="pathway">
    <text evidence="2">Amino-acid biosynthesis; L-methionine biosynthesis via de novo pathway; L-homoserine from L-aspartate: step 3/3.</text>
</comment>
<evidence type="ECO:0000256" key="5">
    <source>
        <dbReference type="ARBA" id="ARBA00013376"/>
    </source>
</evidence>
<gene>
    <name evidence="15" type="ORF">FBZ83_107377</name>
</gene>
<keyword evidence="10" id="KW-0486">Methionine biosynthesis</keyword>
<evidence type="ECO:0000256" key="2">
    <source>
        <dbReference type="ARBA" id="ARBA00005062"/>
    </source>
</evidence>
<dbReference type="GO" id="GO:0009088">
    <property type="term" value="P:threonine biosynthetic process"/>
    <property type="evidence" value="ECO:0007669"/>
    <property type="project" value="UniProtKB-UniPathway"/>
</dbReference>
<dbReference type="PANTHER" id="PTHR43331:SF1">
    <property type="entry name" value="HOMOSERINE DEHYDROGENASE"/>
    <property type="match status" value="1"/>
</dbReference>
<evidence type="ECO:0000256" key="10">
    <source>
        <dbReference type="ARBA" id="ARBA00023167"/>
    </source>
</evidence>
<evidence type="ECO:0000256" key="12">
    <source>
        <dbReference type="PIRSR" id="PIRSR000098-2"/>
    </source>
</evidence>
<dbReference type="PANTHER" id="PTHR43331">
    <property type="entry name" value="HOMOSERINE DEHYDROGENASE"/>
    <property type="match status" value="1"/>
</dbReference>
<reference evidence="15 16" key="1">
    <citation type="submission" date="2019-06" db="EMBL/GenBank/DDBJ databases">
        <title>Genomic Encyclopedia of Type Strains, Phase IV (KMG-V): Genome sequencing to study the core and pangenomes of soil and plant-associated prokaryotes.</title>
        <authorList>
            <person name="Whitman W."/>
        </authorList>
    </citation>
    <scope>NUCLEOTIDE SEQUENCE [LARGE SCALE GENOMIC DNA]</scope>
    <source>
        <strain evidence="15 16">BR 11650</strain>
    </source>
</reference>
<feature type="binding site" evidence="12">
    <location>
        <begin position="15"/>
        <end position="22"/>
    </location>
    <ligand>
        <name>NADP(+)</name>
        <dbReference type="ChEBI" id="CHEBI:58349"/>
    </ligand>
</feature>
<dbReference type="Proteomes" id="UP000318529">
    <property type="component" value="Unassembled WGS sequence"/>
</dbReference>
<dbReference type="GO" id="GO:0009086">
    <property type="term" value="P:methionine biosynthetic process"/>
    <property type="evidence" value="ECO:0007669"/>
    <property type="project" value="UniProtKB-KW"/>
</dbReference>
<dbReference type="EMBL" id="VITH01000007">
    <property type="protein sequence ID" value="TWA82683.1"/>
    <property type="molecule type" value="Genomic_DNA"/>
</dbReference>
<feature type="domain" description="ACT" evidence="14">
    <location>
        <begin position="356"/>
        <end position="431"/>
    </location>
</feature>
<dbReference type="SUPFAM" id="SSF55347">
    <property type="entry name" value="Glyceraldehyde-3-phosphate dehydrogenase-like, C-terminal domain"/>
    <property type="match status" value="1"/>
</dbReference>
<dbReference type="GO" id="GO:0050661">
    <property type="term" value="F:NADP binding"/>
    <property type="evidence" value="ECO:0007669"/>
    <property type="project" value="InterPro"/>
</dbReference>
<feature type="binding site" evidence="12">
    <location>
        <position position="197"/>
    </location>
    <ligand>
        <name>L-homoserine</name>
        <dbReference type="ChEBI" id="CHEBI:57476"/>
    </ligand>
</feature>
<dbReference type="InterPro" id="IPR005106">
    <property type="entry name" value="Asp/hSer_DH_NAD-bd"/>
</dbReference>
<keyword evidence="8 12" id="KW-0521">NADP</keyword>
<dbReference type="UniPathway" id="UPA00050">
    <property type="reaction ID" value="UER00063"/>
</dbReference>
<evidence type="ECO:0000256" key="11">
    <source>
        <dbReference type="PIRSR" id="PIRSR000098-1"/>
    </source>
</evidence>
<organism evidence="15 16">
    <name type="scientific">Azospirillum brasilense</name>
    <dbReference type="NCBI Taxonomy" id="192"/>
    <lineage>
        <taxon>Bacteria</taxon>
        <taxon>Pseudomonadati</taxon>
        <taxon>Pseudomonadota</taxon>
        <taxon>Alphaproteobacteria</taxon>
        <taxon>Rhodospirillales</taxon>
        <taxon>Azospirillaceae</taxon>
        <taxon>Azospirillum</taxon>
    </lineage>
</organism>
<dbReference type="SUPFAM" id="SSF51735">
    <property type="entry name" value="NAD(P)-binding Rossmann-fold domains"/>
    <property type="match status" value="1"/>
</dbReference>
<dbReference type="InterPro" id="IPR002912">
    <property type="entry name" value="ACT_dom"/>
</dbReference>
<evidence type="ECO:0000256" key="4">
    <source>
        <dbReference type="ARBA" id="ARBA00013213"/>
    </source>
</evidence>
<dbReference type="SUPFAM" id="SSF55021">
    <property type="entry name" value="ACT-like"/>
    <property type="match status" value="1"/>
</dbReference>
<evidence type="ECO:0000256" key="1">
    <source>
        <dbReference type="ARBA" id="ARBA00005056"/>
    </source>
</evidence>
<dbReference type="InterPro" id="IPR019811">
    <property type="entry name" value="HDH_CS"/>
</dbReference>
<keyword evidence="7" id="KW-0791">Threonine biosynthesis</keyword>
<dbReference type="UniPathway" id="UPA00051">
    <property type="reaction ID" value="UER00465"/>
</dbReference>
<name>A0A560CCU7_AZOBR</name>
<evidence type="ECO:0000256" key="9">
    <source>
        <dbReference type="ARBA" id="ARBA00023002"/>
    </source>
</evidence>
<dbReference type="PROSITE" id="PS01042">
    <property type="entry name" value="HOMOSER_DHGENASE"/>
    <property type="match status" value="1"/>
</dbReference>
<dbReference type="GO" id="GO:0004412">
    <property type="term" value="F:homoserine dehydrogenase activity"/>
    <property type="evidence" value="ECO:0007669"/>
    <property type="project" value="UniProtKB-EC"/>
</dbReference>
<keyword evidence="6" id="KW-0028">Amino-acid biosynthesis</keyword>
<evidence type="ECO:0000259" key="14">
    <source>
        <dbReference type="PROSITE" id="PS51671"/>
    </source>
</evidence>